<sequence>MRGGQQVFEAGTAGALEEPRPEPTGENDQPGVQMKKFLLSAAAAALTAAIAPAASAAVVLPDFTVNEGSVPGAAANTFTADKLNGGYFEVLTINPGNTFDTSGYANFGAFFRNDGTTNVPQTQLNGFGAGGYGLYATFTSSGSTTGSTPGSVFTGNTGQFFLYIDPNQDTTLATGATGSAPVARGNIADDYLIASSTQLLSGVGILGNPGAFDLFFGNFTLTAQGGNYFTAPRPFYLVVNVDGDFDALSPTTPGGSTFTSTGDLSAVFVVPEPASLALVGLALTGLGLTSRRRKS</sequence>
<dbReference type="Pfam" id="PF07589">
    <property type="entry name" value="PEP-CTERM"/>
    <property type="match status" value="1"/>
</dbReference>
<feature type="domain" description="Ice-binding protein C-terminal" evidence="3">
    <location>
        <begin position="270"/>
        <end position="292"/>
    </location>
</feature>
<dbReference type="InterPro" id="IPR013424">
    <property type="entry name" value="Ice-binding_C"/>
</dbReference>
<feature type="transmembrane region" description="Helical" evidence="2">
    <location>
        <begin position="37"/>
        <end position="60"/>
    </location>
</feature>
<feature type="region of interest" description="Disordered" evidence="1">
    <location>
        <begin position="1"/>
        <end position="30"/>
    </location>
</feature>
<evidence type="ECO:0000313" key="5">
    <source>
        <dbReference type="Proteomes" id="UP000529637"/>
    </source>
</evidence>
<accession>A0A7Y6NL42</accession>
<keyword evidence="5" id="KW-1185">Reference proteome</keyword>
<proteinExistence type="predicted"/>
<keyword evidence="2" id="KW-1133">Transmembrane helix</keyword>
<dbReference type="RefSeq" id="WP_176066743.1">
    <property type="nucleotide sequence ID" value="NZ_JABWMJ010000002.1"/>
</dbReference>
<gene>
    <name evidence="4" type="primary">pepA</name>
    <name evidence="4" type="ORF">HQN59_05070</name>
</gene>
<evidence type="ECO:0000256" key="2">
    <source>
        <dbReference type="SAM" id="Phobius"/>
    </source>
</evidence>
<comment type="caution">
    <text evidence="4">The sequence shown here is derived from an EMBL/GenBank/DDBJ whole genome shotgun (WGS) entry which is preliminary data.</text>
</comment>
<dbReference type="Proteomes" id="UP000529637">
    <property type="component" value="Unassembled WGS sequence"/>
</dbReference>
<evidence type="ECO:0000313" key="4">
    <source>
        <dbReference type="EMBL" id="NUZ05130.1"/>
    </source>
</evidence>
<name>A0A7Y6NL42_9BURK</name>
<evidence type="ECO:0000259" key="3">
    <source>
        <dbReference type="Pfam" id="PF07589"/>
    </source>
</evidence>
<keyword evidence="2" id="KW-0812">Transmembrane</keyword>
<dbReference type="EMBL" id="JABWMJ010000002">
    <property type="protein sequence ID" value="NUZ05130.1"/>
    <property type="molecule type" value="Genomic_DNA"/>
</dbReference>
<keyword evidence="2" id="KW-0472">Membrane</keyword>
<reference evidence="4 5" key="1">
    <citation type="submission" date="2020-06" db="EMBL/GenBank/DDBJ databases">
        <title>Schlegella sp. ID0723 isolated from air conditioner.</title>
        <authorList>
            <person name="Kim D.Y."/>
            <person name="Kim D.-U."/>
        </authorList>
    </citation>
    <scope>NUCLEOTIDE SEQUENCE [LARGE SCALE GENOMIC DNA]</scope>
    <source>
        <strain evidence="4 5">ID0723</strain>
    </source>
</reference>
<dbReference type="NCBIfam" id="TIGR02595">
    <property type="entry name" value="PEP_CTERM"/>
    <property type="match status" value="1"/>
</dbReference>
<evidence type="ECO:0000256" key="1">
    <source>
        <dbReference type="SAM" id="MobiDB-lite"/>
    </source>
</evidence>
<protein>
    <submittedName>
        <fullName evidence="4">Flocculation-associated PEP-CTERM protein PepA</fullName>
    </submittedName>
</protein>
<organism evidence="4 5">
    <name type="scientific">Piscinibacter koreensis</name>
    <dbReference type="NCBI Taxonomy" id="2742824"/>
    <lineage>
        <taxon>Bacteria</taxon>
        <taxon>Pseudomonadati</taxon>
        <taxon>Pseudomonadota</taxon>
        <taxon>Betaproteobacteria</taxon>
        <taxon>Burkholderiales</taxon>
        <taxon>Sphaerotilaceae</taxon>
        <taxon>Piscinibacter</taxon>
    </lineage>
</organism>
<dbReference type="NCBIfam" id="NF033554">
    <property type="entry name" value="floc_PepA"/>
    <property type="match status" value="1"/>
</dbReference>
<dbReference type="AlphaFoldDB" id="A0A7Y6NL42"/>